<dbReference type="AlphaFoldDB" id="A2BI46"/>
<accession>A2BI46</accession>
<dbReference type="BioGRID-ORCS" id="574438">
    <property type="hits" value="2 hits in 40 CRISPR screens"/>
</dbReference>
<feature type="compositionally biased region" description="Basic and acidic residues" evidence="3">
    <location>
        <begin position="22"/>
        <end position="31"/>
    </location>
</feature>
<dbReference type="CTD" id="574438"/>
<evidence type="ECO:0000256" key="3">
    <source>
        <dbReference type="SAM" id="MobiDB-lite"/>
    </source>
</evidence>
<dbReference type="MGI" id="MGI:3574108">
    <property type="gene designation" value="Xlr5a"/>
</dbReference>
<dbReference type="PANTHER" id="PTHR19368:SF9">
    <property type="entry name" value="X-LINKED LYMPHOCYTE-REGULATED 5A-RELATED"/>
    <property type="match status" value="1"/>
</dbReference>
<dbReference type="jPOST" id="A2BI46"/>
<keyword evidence="2" id="KW-0175">Coiled coil</keyword>
<evidence type="ECO:0000313" key="5">
    <source>
        <dbReference type="Ensembl" id="ENSMUSP00000110167.2"/>
    </source>
</evidence>
<dbReference type="VEuPathDB" id="HostDB:ENSMUSG00000058328"/>
<evidence type="ECO:0000259" key="4">
    <source>
        <dbReference type="Pfam" id="PF04803"/>
    </source>
</evidence>
<reference evidence="5 7" key="2">
    <citation type="journal article" date="2011" name="PLoS Biol.">
        <title>Modernizing reference genome assemblies.</title>
        <authorList>
            <person name="Church D.M."/>
            <person name="Schneider V.A."/>
            <person name="Graves T."/>
            <person name="Auger K."/>
            <person name="Cunningham F."/>
            <person name="Bouk N."/>
            <person name="Chen H.C."/>
            <person name="Agarwala R."/>
            <person name="McLaren W.M."/>
            <person name="Ritchie G.R."/>
            <person name="Albracht D."/>
            <person name="Kremitzki M."/>
            <person name="Rock S."/>
            <person name="Kotkiewicz H."/>
            <person name="Kremitzki C."/>
            <person name="Wollam A."/>
            <person name="Trani L."/>
            <person name="Fulton L."/>
            <person name="Fulton R."/>
            <person name="Matthews L."/>
            <person name="Whitehead S."/>
            <person name="Chow W."/>
            <person name="Torrance J."/>
            <person name="Dunn M."/>
            <person name="Harden G."/>
            <person name="Threadgold G."/>
            <person name="Wood J."/>
            <person name="Collins J."/>
            <person name="Heath P."/>
            <person name="Griffiths G."/>
            <person name="Pelan S."/>
            <person name="Grafham D."/>
            <person name="Eichler E.E."/>
            <person name="Weinstock G."/>
            <person name="Mardis E.R."/>
            <person name="Wilson R.K."/>
            <person name="Howe K."/>
            <person name="Flicek P."/>
            <person name="Hubbard T."/>
        </authorList>
    </citation>
    <scope>NUCLEOTIDE SEQUENCE [LARGE SCALE GENOMIC DNA]</scope>
    <source>
        <strain evidence="5 7">C57BL/6J</strain>
    </source>
</reference>
<organism evidence="5 7">
    <name type="scientific">Mus musculus</name>
    <name type="common">Mouse</name>
    <dbReference type="NCBI Taxonomy" id="10090"/>
    <lineage>
        <taxon>Eukaryota</taxon>
        <taxon>Metazoa</taxon>
        <taxon>Chordata</taxon>
        <taxon>Craniata</taxon>
        <taxon>Vertebrata</taxon>
        <taxon>Euteleostomi</taxon>
        <taxon>Mammalia</taxon>
        <taxon>Eutheria</taxon>
        <taxon>Euarchontoglires</taxon>
        <taxon>Glires</taxon>
        <taxon>Rodentia</taxon>
        <taxon>Myomorpha</taxon>
        <taxon>Muroidea</taxon>
        <taxon>Muridae</taxon>
        <taxon>Murinae</taxon>
        <taxon>Mus</taxon>
        <taxon>Mus</taxon>
    </lineage>
</organism>
<reference evidence="5" key="3">
    <citation type="submission" date="2025-08" db="UniProtKB">
        <authorList>
            <consortium name="Ensembl"/>
        </authorList>
    </citation>
    <scope>IDENTIFICATION</scope>
    <source>
        <strain evidence="5">C57BL/6J</strain>
    </source>
</reference>
<dbReference type="PANTHER" id="PTHR19368">
    <property type="entry name" value="XLR/SCP3/FAM9"/>
    <property type="match status" value="1"/>
</dbReference>
<dbReference type="InterPro" id="IPR051443">
    <property type="entry name" value="XLR/SYCP3"/>
</dbReference>
<dbReference type="GeneTree" id="ENSGT00390000000062"/>
<feature type="compositionally biased region" description="Basic and acidic residues" evidence="3">
    <location>
        <begin position="56"/>
        <end position="75"/>
    </location>
</feature>
<dbReference type="OrthoDB" id="9585885at2759"/>
<sequence>MSNKEQKAMKKSGKHQRVHKTLPSDDFKNSDEVNPADKPAVGTSGMGSHSSGSDMQEAREPVQKKMQDFKGDDGTGLLMEKKKQFEEDVNASFRSLNENLQSILKAQQNSRQELKSLYCERFGSVYHNWLVEMDRTRDQEEYFSKANDLSKRQKTFIGGQHTIVEKEISKVQNRVIMETQDQDISMVETYLQSLIHESSEETI</sequence>
<feature type="region of interest" description="Disordered" evidence="3">
    <location>
        <begin position="1"/>
        <end position="75"/>
    </location>
</feature>
<dbReference type="Ensembl" id="ENSMUST00000114521.8">
    <property type="protein sequence ID" value="ENSMUSP00000110167.2"/>
    <property type="gene ID" value="ENSMUSG00000058328.14"/>
</dbReference>
<comment type="similarity">
    <text evidence="1">Belongs to the XLR/SYCP3 family.</text>
</comment>
<dbReference type="SMR" id="A2BI46"/>
<feature type="compositionally biased region" description="Basic residues" evidence="3">
    <location>
        <begin position="9"/>
        <end position="20"/>
    </location>
</feature>
<dbReference type="AGR" id="MGI:3574108"/>
<dbReference type="GeneID" id="574438"/>
<reference evidence="5 7" key="1">
    <citation type="journal article" date="2009" name="PLoS Biol.">
        <title>Lineage-specific biology revealed by a finished genome assembly of the mouse.</title>
        <authorList>
            <consortium name="Mouse Genome Sequencing Consortium"/>
            <person name="Church D.M."/>
            <person name="Goodstadt L."/>
            <person name="Hillier L.W."/>
            <person name="Zody M.C."/>
            <person name="Goldstein S."/>
            <person name="She X."/>
            <person name="Bult C.J."/>
            <person name="Agarwala R."/>
            <person name="Cherry J.L."/>
            <person name="DiCuccio M."/>
            <person name="Hlavina W."/>
            <person name="Kapustin Y."/>
            <person name="Meric P."/>
            <person name="Maglott D."/>
            <person name="Birtle Z."/>
            <person name="Marques A.C."/>
            <person name="Graves T."/>
            <person name="Zhou S."/>
            <person name="Teague B."/>
            <person name="Potamousis K."/>
            <person name="Churas C."/>
            <person name="Place M."/>
            <person name="Herschleb J."/>
            <person name="Runnheim R."/>
            <person name="Forrest D."/>
            <person name="Amos-Landgraf J."/>
            <person name="Schwartz D.C."/>
            <person name="Cheng Z."/>
            <person name="Lindblad-Toh K."/>
            <person name="Eichler E.E."/>
            <person name="Ponting C.P."/>
        </authorList>
    </citation>
    <scope>NUCLEOTIDE SEQUENCE [LARGE SCALE GENOMIC DNA]</scope>
    <source>
        <strain evidence="5 7">C57BL/6J</strain>
    </source>
</reference>
<dbReference type="Proteomes" id="UP000000589">
    <property type="component" value="Chromosome X"/>
</dbReference>
<feature type="compositionally biased region" description="Low complexity" evidence="3">
    <location>
        <begin position="42"/>
        <end position="53"/>
    </location>
</feature>
<evidence type="ECO:0000313" key="7">
    <source>
        <dbReference type="Proteomes" id="UP000000589"/>
    </source>
</evidence>
<dbReference type="Pfam" id="PF04803">
    <property type="entry name" value="Cor1"/>
    <property type="match status" value="1"/>
</dbReference>
<dbReference type="Bgee" id="ENSMUSG00000058328">
    <property type="expression patterns" value="Expressed in ectoplacental cone and 18 other cell types or tissues"/>
</dbReference>
<evidence type="ECO:0000313" key="6">
    <source>
        <dbReference type="MGI" id="MGI:3574108"/>
    </source>
</evidence>
<evidence type="ECO:0000256" key="2">
    <source>
        <dbReference type="ARBA" id="ARBA00023054"/>
    </source>
</evidence>
<proteinExistence type="inferred from homology"/>
<feature type="domain" description="XLR/SYCP3/FAM9" evidence="4">
    <location>
        <begin position="78"/>
        <end position="145"/>
    </location>
</feature>
<reference evidence="5" key="4">
    <citation type="submission" date="2025-09" db="UniProtKB">
        <authorList>
            <consortium name="Ensembl"/>
        </authorList>
    </citation>
    <scope>IDENTIFICATION</scope>
    <source>
        <strain evidence="5">C57BL/6J</strain>
    </source>
</reference>
<dbReference type="ExpressionAtlas" id="A2BI46">
    <property type="expression patterns" value="baseline and differential"/>
</dbReference>
<dbReference type="InterPro" id="IPR006888">
    <property type="entry name" value="XLR/SYCP3/FAM9_dom"/>
</dbReference>
<protein>
    <submittedName>
        <fullName evidence="5">X-linked lymphocyte-regulated 5A</fullName>
    </submittedName>
</protein>
<evidence type="ECO:0000256" key="1">
    <source>
        <dbReference type="ARBA" id="ARBA00010283"/>
    </source>
</evidence>
<keyword evidence="7" id="KW-1185">Reference proteome</keyword>
<gene>
    <name evidence="5 6" type="primary">Xlr5a</name>
</gene>
<name>A2BI46_MOUSE</name>
<dbReference type="RefSeq" id="XP_011245956.1">
    <property type="nucleotide sequence ID" value="XM_011247654.2"/>
</dbReference>